<evidence type="ECO:0000256" key="3">
    <source>
        <dbReference type="ARBA" id="ARBA00022692"/>
    </source>
</evidence>
<dbReference type="InterPro" id="IPR002123">
    <property type="entry name" value="Plipid/glycerol_acylTrfase"/>
</dbReference>
<dbReference type="RefSeq" id="WP_271687282.1">
    <property type="nucleotide sequence ID" value="NZ_CP116423.1"/>
</dbReference>
<dbReference type="GO" id="GO:0006629">
    <property type="term" value="P:lipid metabolic process"/>
    <property type="evidence" value="ECO:0007669"/>
    <property type="project" value="UniProtKB-KW"/>
</dbReference>
<evidence type="ECO:0000256" key="1">
    <source>
        <dbReference type="ARBA" id="ARBA00004370"/>
    </source>
</evidence>
<keyword evidence="2" id="KW-0808">Transferase</keyword>
<proteinExistence type="predicted"/>
<evidence type="ECO:0000256" key="6">
    <source>
        <dbReference type="ARBA" id="ARBA00023136"/>
    </source>
</evidence>
<evidence type="ECO:0000313" key="10">
    <source>
        <dbReference type="EMBL" id="WCE69000.1"/>
    </source>
</evidence>
<evidence type="ECO:0000256" key="5">
    <source>
        <dbReference type="ARBA" id="ARBA00023098"/>
    </source>
</evidence>
<dbReference type="SMART" id="SM00563">
    <property type="entry name" value="PlsC"/>
    <property type="match status" value="1"/>
</dbReference>
<dbReference type="EMBL" id="CP116423">
    <property type="protein sequence ID" value="WCE69000.1"/>
    <property type="molecule type" value="Genomic_DNA"/>
</dbReference>
<keyword evidence="5" id="KW-0443">Lipid metabolism</keyword>
<organism evidence="10 11">
    <name type="scientific">Sulfitobacter faviae</name>
    <dbReference type="NCBI Taxonomy" id="1775881"/>
    <lineage>
        <taxon>Bacteria</taxon>
        <taxon>Pseudomonadati</taxon>
        <taxon>Pseudomonadota</taxon>
        <taxon>Alphaproteobacteria</taxon>
        <taxon>Rhodobacterales</taxon>
        <taxon>Roseobacteraceae</taxon>
        <taxon>Sulfitobacter</taxon>
    </lineage>
</organism>
<dbReference type="AlphaFoldDB" id="A0AAX3LKB6"/>
<evidence type="ECO:0000259" key="9">
    <source>
        <dbReference type="SMART" id="SM00563"/>
    </source>
</evidence>
<feature type="transmembrane region" description="Helical" evidence="8">
    <location>
        <begin position="24"/>
        <end position="47"/>
    </location>
</feature>
<dbReference type="Proteomes" id="UP001210770">
    <property type="component" value="Chromosome"/>
</dbReference>
<keyword evidence="6 8" id="KW-0472">Membrane</keyword>
<sequence>MSTTWGSDQPPPERRLTLAGMLRVMLRGAVLAFLVFGGLLVLLLLRLVERPIFGLHRPITPHITQMVCRAAFWVLGMRFIRRGTPMERRGAVVANHTSWLDIFALNAAKRIYFVSKSEVAGWPGIGWLARATGTVFIRRDRAEARNQTEVFRTRLLAGHKLLFFPEGTSTDGLQVLPFKTTLFEAFFDPALRDEIAVQPVSVIYHAPQGEDPRFYGWWGDMSFGAHLLTTLAAARQGAVEVVYHPPLQVAEYTGRKALAQRCEAIVRAGHAQAGADGGPRLQ</sequence>
<dbReference type="Pfam" id="PF01553">
    <property type="entry name" value="Acyltransferase"/>
    <property type="match status" value="1"/>
</dbReference>
<comment type="subcellular location">
    <subcellularLocation>
        <location evidence="1">Membrane</location>
    </subcellularLocation>
</comment>
<evidence type="ECO:0000256" key="2">
    <source>
        <dbReference type="ARBA" id="ARBA00022679"/>
    </source>
</evidence>
<dbReference type="GO" id="GO:0016746">
    <property type="term" value="F:acyltransferase activity"/>
    <property type="evidence" value="ECO:0007669"/>
    <property type="project" value="UniProtKB-KW"/>
</dbReference>
<dbReference type="PANTHER" id="PTHR23063">
    <property type="entry name" value="PHOSPHOLIPID ACYLTRANSFERASE"/>
    <property type="match status" value="1"/>
</dbReference>
<dbReference type="GO" id="GO:0016020">
    <property type="term" value="C:membrane"/>
    <property type="evidence" value="ECO:0007669"/>
    <property type="project" value="UniProtKB-SubCell"/>
</dbReference>
<evidence type="ECO:0000256" key="4">
    <source>
        <dbReference type="ARBA" id="ARBA00022989"/>
    </source>
</evidence>
<feature type="domain" description="Phospholipid/glycerol acyltransferase" evidence="9">
    <location>
        <begin position="90"/>
        <end position="205"/>
    </location>
</feature>
<dbReference type="SUPFAM" id="SSF69593">
    <property type="entry name" value="Glycerol-3-phosphate (1)-acyltransferase"/>
    <property type="match status" value="1"/>
</dbReference>
<evidence type="ECO:0000256" key="8">
    <source>
        <dbReference type="SAM" id="Phobius"/>
    </source>
</evidence>
<dbReference type="PANTHER" id="PTHR23063:SF52">
    <property type="entry name" value="LYSOPHOSPHATIDYLCHOLINE ACYLTRANSFERASE"/>
    <property type="match status" value="1"/>
</dbReference>
<name>A0AAX3LKB6_9RHOB</name>
<keyword evidence="7 10" id="KW-0012">Acyltransferase</keyword>
<evidence type="ECO:0000313" key="11">
    <source>
        <dbReference type="Proteomes" id="UP001210770"/>
    </source>
</evidence>
<reference evidence="10" key="1">
    <citation type="submission" date="2023-01" db="EMBL/GenBank/DDBJ databases">
        <title>Comparative genomic analysis of cold water coral derived Sulfitobacter faviae: insights into their metabolism and habitat adaptation.</title>
        <authorList>
            <person name="Guo Y."/>
            <person name="Lin S."/>
            <person name="Huang Z."/>
            <person name="Tang K."/>
            <person name="Wang X."/>
        </authorList>
    </citation>
    <scope>NUCLEOTIDE SEQUENCE</scope>
    <source>
        <strain evidence="10">SCSIO W_1865</strain>
    </source>
</reference>
<gene>
    <name evidence="10" type="ORF">PL336_09260</name>
</gene>
<accession>A0AAX3LKB6</accession>
<keyword evidence="3 8" id="KW-0812">Transmembrane</keyword>
<keyword evidence="4 8" id="KW-1133">Transmembrane helix</keyword>
<evidence type="ECO:0000256" key="7">
    <source>
        <dbReference type="ARBA" id="ARBA00023315"/>
    </source>
</evidence>
<dbReference type="CDD" id="cd07989">
    <property type="entry name" value="LPLAT_AGPAT-like"/>
    <property type="match status" value="1"/>
</dbReference>
<protein>
    <submittedName>
        <fullName evidence="10">Lysophospholipid acyltransferase family protein</fullName>
    </submittedName>
</protein>